<accession>A0AAW9MU32</accession>
<dbReference type="Gene3D" id="1.20.1090.10">
    <property type="entry name" value="Dehydroquinate synthase-like - alpha domain"/>
    <property type="match status" value="1"/>
</dbReference>
<dbReference type="Pfam" id="PF00465">
    <property type="entry name" value="Fe-ADH"/>
    <property type="match status" value="1"/>
</dbReference>
<dbReference type="PANTHER" id="PTHR43633:SF1">
    <property type="entry name" value="ALCOHOL DEHYDROGENASE YQHD"/>
    <property type="match status" value="1"/>
</dbReference>
<feature type="domain" description="Fe-containing alcohol dehydrogenase-like C-terminal" evidence="3">
    <location>
        <begin position="188"/>
        <end position="389"/>
    </location>
</feature>
<gene>
    <name evidence="4" type="ORF">VLK81_04925</name>
</gene>
<dbReference type="GO" id="GO:0008106">
    <property type="term" value="F:alcohol dehydrogenase (NADP+) activity"/>
    <property type="evidence" value="ECO:0007669"/>
    <property type="project" value="TreeGrafter"/>
</dbReference>
<evidence type="ECO:0000259" key="2">
    <source>
        <dbReference type="Pfam" id="PF00465"/>
    </source>
</evidence>
<dbReference type="InterPro" id="IPR018211">
    <property type="entry name" value="ADH_Fe_CS"/>
</dbReference>
<dbReference type="GO" id="GO:0005829">
    <property type="term" value="C:cytosol"/>
    <property type="evidence" value="ECO:0007669"/>
    <property type="project" value="TreeGrafter"/>
</dbReference>
<evidence type="ECO:0000313" key="5">
    <source>
        <dbReference type="Proteomes" id="UP001357733"/>
    </source>
</evidence>
<dbReference type="GO" id="GO:1990362">
    <property type="term" value="F:butanol dehydrogenase (NAD+) activity"/>
    <property type="evidence" value="ECO:0007669"/>
    <property type="project" value="InterPro"/>
</dbReference>
<dbReference type="InterPro" id="IPR056798">
    <property type="entry name" value="ADH_Fe_C"/>
</dbReference>
<keyword evidence="1 4" id="KW-0560">Oxidoreductase</keyword>
<organism evidence="4 5">
    <name type="scientific">Citroniella saccharovorans</name>
    <dbReference type="NCBI Taxonomy" id="2053367"/>
    <lineage>
        <taxon>Bacteria</taxon>
        <taxon>Bacillati</taxon>
        <taxon>Bacillota</taxon>
        <taxon>Tissierellia</taxon>
        <taxon>Tissierellales</taxon>
        <taxon>Peptoniphilaceae</taxon>
        <taxon>Citroniella</taxon>
    </lineage>
</organism>
<evidence type="ECO:0000259" key="3">
    <source>
        <dbReference type="Pfam" id="PF25137"/>
    </source>
</evidence>
<comment type="caution">
    <text evidence="4">The sequence shown here is derived from an EMBL/GenBank/DDBJ whole genome shotgun (WGS) entry which is preliminary data.</text>
</comment>
<dbReference type="InterPro" id="IPR001670">
    <property type="entry name" value="ADH_Fe/GldA"/>
</dbReference>
<reference evidence="4 5" key="1">
    <citation type="submission" date="2024-01" db="EMBL/GenBank/DDBJ databases">
        <title>Complete genome sequence of Citroniella saccharovorans strain M6.X9, isolated from human fecal sample.</title>
        <authorList>
            <person name="Cheng G."/>
            <person name="Westerholm M."/>
            <person name="Schnurer A."/>
        </authorList>
    </citation>
    <scope>NUCLEOTIDE SEQUENCE [LARGE SCALE GENOMIC DNA]</scope>
    <source>
        <strain evidence="4 5">DSM 29873</strain>
    </source>
</reference>
<dbReference type="PANTHER" id="PTHR43633">
    <property type="entry name" value="ALCOHOL DEHYDROGENASE YQHD"/>
    <property type="match status" value="1"/>
</dbReference>
<feature type="domain" description="Alcohol dehydrogenase iron-type/glycerol dehydrogenase GldA" evidence="2">
    <location>
        <begin position="9"/>
        <end position="177"/>
    </location>
</feature>
<dbReference type="Gene3D" id="3.40.50.1970">
    <property type="match status" value="1"/>
</dbReference>
<protein>
    <submittedName>
        <fullName evidence="4">Iron-containing alcohol dehydrogenase</fullName>
        <ecNumber evidence="4">1.1.1.-</ecNumber>
    </submittedName>
</protein>
<evidence type="ECO:0000256" key="1">
    <source>
        <dbReference type="ARBA" id="ARBA00023002"/>
    </source>
</evidence>
<dbReference type="RefSeq" id="WP_324619556.1">
    <property type="nucleotide sequence ID" value="NZ_JAYKOT010000003.1"/>
</dbReference>
<dbReference type="GO" id="GO:1990002">
    <property type="term" value="F:methylglyoxal reductase (NADPH) (acetol producing) activity"/>
    <property type="evidence" value="ECO:0007669"/>
    <property type="project" value="TreeGrafter"/>
</dbReference>
<dbReference type="Proteomes" id="UP001357733">
    <property type="component" value="Unassembled WGS sequence"/>
</dbReference>
<dbReference type="AlphaFoldDB" id="A0AAW9MU32"/>
<sequence length="390" mass="44273">MKDFTFNIPTKIYFGKDNLDKLPEEIKKYGKKVLLVYGKNSIKKIGLYDEIVELFKKNDIKYWEVSGVVPNPRIDKVRKGVEIVKKEKIDFILAVGGGSTIDTAKLIAVASPIEEDPWDIVIRKVTPKKGLPIGTILTLSATGSETNTSSVITNEETGQKLGWASEYAMPKFSFMNPEYTTFVNSYHTAAGTSDIMSHTMENYFSLNDGAYLQDRMAEAILKTCIYYGPIAMKDPDNYEARANLMWAGTWAINGLLDSGKDTAWSVHPMEHELSAKRDITHGVGLAILTPYWLEYSLSEKTEEKIADFGYNVFDIEKGNSKREDAEEAIKALREFFISLGIPKRLRDVDFKEDELRDMAKNCVENRIKPEINGFIHLEEEDVYQIYKMAF</sequence>
<dbReference type="InterPro" id="IPR044731">
    <property type="entry name" value="BDH-like"/>
</dbReference>
<name>A0AAW9MU32_9FIRM</name>
<proteinExistence type="predicted"/>
<dbReference type="GO" id="GO:0046872">
    <property type="term" value="F:metal ion binding"/>
    <property type="evidence" value="ECO:0007669"/>
    <property type="project" value="InterPro"/>
</dbReference>
<dbReference type="PROSITE" id="PS00060">
    <property type="entry name" value="ADH_IRON_2"/>
    <property type="match status" value="1"/>
</dbReference>
<dbReference type="FunFam" id="3.40.50.1970:FF:000003">
    <property type="entry name" value="Alcohol dehydrogenase, iron-containing"/>
    <property type="match status" value="1"/>
</dbReference>
<dbReference type="CDD" id="cd08187">
    <property type="entry name" value="BDH"/>
    <property type="match status" value="1"/>
</dbReference>
<evidence type="ECO:0000313" key="4">
    <source>
        <dbReference type="EMBL" id="MEB3429363.1"/>
    </source>
</evidence>
<dbReference type="Pfam" id="PF25137">
    <property type="entry name" value="ADH_Fe_C"/>
    <property type="match status" value="1"/>
</dbReference>
<dbReference type="EMBL" id="JAYKOT010000003">
    <property type="protein sequence ID" value="MEB3429363.1"/>
    <property type="molecule type" value="Genomic_DNA"/>
</dbReference>
<dbReference type="SUPFAM" id="SSF56796">
    <property type="entry name" value="Dehydroquinate synthase-like"/>
    <property type="match status" value="1"/>
</dbReference>
<keyword evidence="5" id="KW-1185">Reference proteome</keyword>
<dbReference type="EC" id="1.1.1.-" evidence="4"/>